<name>A0A8T2KJZ3_ASTMX</name>
<reference evidence="2 3" key="1">
    <citation type="submission" date="2021-07" db="EMBL/GenBank/DDBJ databases">
        <authorList>
            <person name="Imarazene B."/>
            <person name="Zahm M."/>
            <person name="Klopp C."/>
            <person name="Cabau C."/>
            <person name="Beille S."/>
            <person name="Jouanno E."/>
            <person name="Castinel A."/>
            <person name="Lluch J."/>
            <person name="Gil L."/>
            <person name="Kuchtly C."/>
            <person name="Lopez Roques C."/>
            <person name="Donnadieu C."/>
            <person name="Parrinello H."/>
            <person name="Journot L."/>
            <person name="Du K."/>
            <person name="Schartl M."/>
            <person name="Retaux S."/>
            <person name="Guiguen Y."/>
        </authorList>
    </citation>
    <scope>NUCLEOTIDE SEQUENCE [LARGE SCALE GENOMIC DNA]</scope>
    <source>
        <strain evidence="2">Pach_M1</strain>
        <tissue evidence="2">Testis</tissue>
    </source>
</reference>
<proteinExistence type="predicted"/>
<evidence type="ECO:0000256" key="1">
    <source>
        <dbReference type="SAM" id="MobiDB-lite"/>
    </source>
</evidence>
<gene>
    <name evidence="2" type="ORF">AMEX_G27770</name>
</gene>
<comment type="caution">
    <text evidence="2">The sequence shown here is derived from an EMBL/GenBank/DDBJ whole genome shotgun (WGS) entry which is preliminary data.</text>
</comment>
<protein>
    <submittedName>
        <fullName evidence="2">Uncharacterized protein</fullName>
    </submittedName>
</protein>
<dbReference type="AlphaFoldDB" id="A0A8T2KJZ3"/>
<accession>A0A8T2KJZ3</accession>
<feature type="region of interest" description="Disordered" evidence="1">
    <location>
        <begin position="55"/>
        <end position="78"/>
    </location>
</feature>
<evidence type="ECO:0000313" key="3">
    <source>
        <dbReference type="Proteomes" id="UP000752171"/>
    </source>
</evidence>
<organism evidence="2 3">
    <name type="scientific">Astyanax mexicanus</name>
    <name type="common">Blind cave fish</name>
    <name type="synonym">Astyanax fasciatus mexicanus</name>
    <dbReference type="NCBI Taxonomy" id="7994"/>
    <lineage>
        <taxon>Eukaryota</taxon>
        <taxon>Metazoa</taxon>
        <taxon>Chordata</taxon>
        <taxon>Craniata</taxon>
        <taxon>Vertebrata</taxon>
        <taxon>Euteleostomi</taxon>
        <taxon>Actinopterygii</taxon>
        <taxon>Neopterygii</taxon>
        <taxon>Teleostei</taxon>
        <taxon>Ostariophysi</taxon>
        <taxon>Characiformes</taxon>
        <taxon>Characoidei</taxon>
        <taxon>Acestrorhamphidae</taxon>
        <taxon>Acestrorhamphinae</taxon>
        <taxon>Astyanax</taxon>
    </lineage>
</organism>
<evidence type="ECO:0000313" key="2">
    <source>
        <dbReference type="EMBL" id="KAG9260100.1"/>
    </source>
</evidence>
<dbReference type="EMBL" id="JAICCE010000025">
    <property type="protein sequence ID" value="KAG9260100.1"/>
    <property type="molecule type" value="Genomic_DNA"/>
</dbReference>
<dbReference type="Proteomes" id="UP000752171">
    <property type="component" value="Unassembled WGS sequence"/>
</dbReference>
<sequence>MVALDGPPNVPDEYLGSWRFIEERTIKPIQELLSRWFFLVNLDESLIIQILQERPPPLFPHTDPKPKSLEQQESNGYI</sequence>